<organism evidence="2 3">
    <name type="scientific">Bradyrhizobium canariense</name>
    <dbReference type="NCBI Taxonomy" id="255045"/>
    <lineage>
        <taxon>Bacteria</taxon>
        <taxon>Pseudomonadati</taxon>
        <taxon>Pseudomonadota</taxon>
        <taxon>Alphaproteobacteria</taxon>
        <taxon>Hyphomicrobiales</taxon>
        <taxon>Nitrobacteraceae</taxon>
        <taxon>Bradyrhizobium</taxon>
    </lineage>
</organism>
<dbReference type="AlphaFoldDB" id="A0A1X3EX82"/>
<dbReference type="Proteomes" id="UP000193553">
    <property type="component" value="Unassembled WGS sequence"/>
</dbReference>
<dbReference type="EMBL" id="NAFI01000166">
    <property type="protein sequence ID" value="OSJ12501.1"/>
    <property type="molecule type" value="Genomic_DNA"/>
</dbReference>
<dbReference type="PANTHER" id="PTHR34846">
    <property type="entry name" value="4-CARBOXYMUCONOLACTONE DECARBOXYLASE FAMILY PROTEIN (AFU_ORTHOLOGUE AFUA_6G11590)"/>
    <property type="match status" value="1"/>
</dbReference>
<evidence type="ECO:0000313" key="3">
    <source>
        <dbReference type="Proteomes" id="UP000193553"/>
    </source>
</evidence>
<dbReference type="OrthoDB" id="4704294at2"/>
<dbReference type="InterPro" id="IPR029032">
    <property type="entry name" value="AhpD-like"/>
</dbReference>
<name>A0A1X3EX82_9BRAD</name>
<dbReference type="Gene3D" id="1.20.1290.10">
    <property type="entry name" value="AhpD-like"/>
    <property type="match status" value="1"/>
</dbReference>
<dbReference type="PANTHER" id="PTHR34846:SF11">
    <property type="entry name" value="4-CARBOXYMUCONOLACTONE DECARBOXYLASE FAMILY PROTEIN (AFU_ORTHOLOGUE AFUA_6G11590)"/>
    <property type="match status" value="1"/>
</dbReference>
<gene>
    <name evidence="2" type="ORF">BSZ18_12780</name>
</gene>
<comment type="caution">
    <text evidence="2">The sequence shown here is derived from an EMBL/GenBank/DDBJ whole genome shotgun (WGS) entry which is preliminary data.</text>
</comment>
<dbReference type="SUPFAM" id="SSF69118">
    <property type="entry name" value="AhpD-like"/>
    <property type="match status" value="1"/>
</dbReference>
<sequence length="199" mass="22251">MAGHRTKRNEKPRERLVARLPLIDPETTSGDIRASFDRMPVKLNIFRMMAHAEANMIPAMRLGNSILHKQKLSAVHRELLILQAAQLEGGAYEWRQHVPIALGIGCTQAQIDAVERADYDAAGLSEAERALLKFGREVVEHVRVPELIFAAMRAHFSDQEIVESIVALGFYMMMARVTEATETDLDPAAGMKVYDSGKR</sequence>
<proteinExistence type="predicted"/>
<evidence type="ECO:0000259" key="1">
    <source>
        <dbReference type="Pfam" id="PF02627"/>
    </source>
</evidence>
<protein>
    <recommendedName>
        <fullName evidence="1">Carboxymuconolactone decarboxylase-like domain-containing protein</fullName>
    </recommendedName>
</protein>
<dbReference type="GO" id="GO:0051920">
    <property type="term" value="F:peroxiredoxin activity"/>
    <property type="evidence" value="ECO:0007669"/>
    <property type="project" value="InterPro"/>
</dbReference>
<feature type="domain" description="Carboxymuconolactone decarboxylase-like" evidence="1">
    <location>
        <begin position="60"/>
        <end position="131"/>
    </location>
</feature>
<dbReference type="Pfam" id="PF02627">
    <property type="entry name" value="CMD"/>
    <property type="match status" value="1"/>
</dbReference>
<reference evidence="2 3" key="1">
    <citation type="submission" date="2017-03" db="EMBL/GenBank/DDBJ databases">
        <title>Whole genome sequences of fourteen strains of Bradyrhizobium canariense and one strain of Bradyrhizobium japonicum isolated from Lupinus (Papilionoideae: Genisteae) species in Algeria.</title>
        <authorList>
            <person name="Crovadore J."/>
            <person name="Chekireb D."/>
            <person name="Brachmann A."/>
            <person name="Chablais R."/>
            <person name="Cochard B."/>
            <person name="Lefort F."/>
        </authorList>
    </citation>
    <scope>NUCLEOTIDE SEQUENCE [LARGE SCALE GENOMIC DNA]</scope>
    <source>
        <strain evidence="2 3">UBMA195</strain>
    </source>
</reference>
<dbReference type="InterPro" id="IPR003779">
    <property type="entry name" value="CMD-like"/>
</dbReference>
<evidence type="ECO:0000313" key="2">
    <source>
        <dbReference type="EMBL" id="OSJ12501.1"/>
    </source>
</evidence>
<accession>A0A1X3EX82</accession>